<evidence type="ECO:0000256" key="16">
    <source>
        <dbReference type="SAM" id="MobiDB-lite"/>
    </source>
</evidence>
<dbReference type="InterPro" id="IPR055163">
    <property type="entry name" value="ALK/LTK-like_GRD"/>
</dbReference>
<feature type="compositionally biased region" description="Low complexity" evidence="16">
    <location>
        <begin position="295"/>
        <end position="316"/>
    </location>
</feature>
<keyword evidence="6" id="KW-0732">Signal</keyword>
<evidence type="ECO:0000256" key="6">
    <source>
        <dbReference type="ARBA" id="ARBA00022729"/>
    </source>
</evidence>
<evidence type="ECO:0000256" key="11">
    <source>
        <dbReference type="ARBA" id="ARBA00023136"/>
    </source>
</evidence>
<evidence type="ECO:0000256" key="7">
    <source>
        <dbReference type="ARBA" id="ARBA00022741"/>
    </source>
</evidence>
<evidence type="ECO:0000256" key="10">
    <source>
        <dbReference type="ARBA" id="ARBA00022989"/>
    </source>
</evidence>
<reference evidence="18 19" key="1">
    <citation type="journal article" date="2019" name="Int. J. Syst. Evol. Microbiol.">
        <title>The Global Catalogue of Microorganisms (GCM) 10K type strain sequencing project: providing services to taxonomists for standard genome sequencing and annotation.</title>
        <authorList>
            <consortium name="The Broad Institute Genomics Platform"/>
            <consortium name="The Broad Institute Genome Sequencing Center for Infectious Disease"/>
            <person name="Wu L."/>
            <person name="Ma J."/>
        </authorList>
    </citation>
    <scope>NUCLEOTIDE SEQUENCE [LARGE SCALE GENOMIC DNA]</scope>
    <source>
        <strain evidence="18 19">CGMCC 1.12124</strain>
    </source>
</reference>
<sequence>MVTESWSSPGEYTWTVPGDVPGQVTVELWGAQGGDGDGGATGGEGGYVHATIPVSTGEDLVINVGGAGATPSNIDSETRSGGGHNGGGDAYRVDSIVGGAGGGASDIRQGGSTLSDRLVVAAGGGGGGHGWDYSENGGAGGANEGESGDDTFESYGGGGGTQVDGGSGGGLQYNGSDGLDGSLGQGGDGVHYYTSSASGAGGGGYYGGGSGACSDRGDGDAAGGGGGSNYTGGATAVTTNQRGGSTGDGEVVITYETLTIPSVSASYVADDQIDVTITDSSADEYDVQMRRDGGSWESPAGGPSSPSSTGTYSYGPAGDTAYGRQVGVDSSFEFRVRWVSGGTTGDWAYSGTVKTSPLPPHDPSVSRPDASTIQIHGTVQSDISSKIRVEFREDIGNGYNDWSGFDLVAEGDTDQLTSGSVESKGSDFTFTYETGESYPGYSGDPLNDNARYQFRLRTWNDPNGTERKVSKWVYADYGNEGNVFLDTQFDTESWDYEAGSPELWSSEITDIAGGGPQYGSNSALIRGGEDIEFDLAGLDSSPTDDVVVLAWVGVGSMDAASEDGIVEWYDGSSWQQISGPYGWEYNKQGWFQVHATVPASYIEGGNNNLRIGNVAGSADDYLAVDRVVVSDILHEYTEPATPSNLSLDVSTQREITGTWDLNASVADTAVRDTETWFAPTDESLNGANRAGGLESYTFDGLLDGERYRLEVNDSIIQYRRGSAGLEMDTDRIGTEATTILPAPTGFAVSNVTDSTADYAWQSNHNYGDVLVQFKPTDAGSWTTVATRDLNATTETVTGLRNGEAYDARVVANTEHAQTEDDS</sequence>
<name>A0ABD5R117_9EURY</name>
<evidence type="ECO:0000259" key="17">
    <source>
        <dbReference type="PROSITE" id="PS50853"/>
    </source>
</evidence>
<evidence type="ECO:0000256" key="1">
    <source>
        <dbReference type="ARBA" id="ARBA00004251"/>
    </source>
</evidence>
<evidence type="ECO:0000256" key="12">
    <source>
        <dbReference type="ARBA" id="ARBA00023137"/>
    </source>
</evidence>
<evidence type="ECO:0000256" key="8">
    <source>
        <dbReference type="ARBA" id="ARBA00022777"/>
    </source>
</evidence>
<keyword evidence="11" id="KW-0472">Membrane</keyword>
<feature type="domain" description="Fibronectin type-III" evidence="17">
    <location>
        <begin position="742"/>
        <end position="822"/>
    </location>
</feature>
<dbReference type="Gene3D" id="2.60.40.10">
    <property type="entry name" value="Immunoglobulins"/>
    <property type="match status" value="1"/>
</dbReference>
<evidence type="ECO:0000313" key="19">
    <source>
        <dbReference type="Proteomes" id="UP001596118"/>
    </source>
</evidence>
<dbReference type="GO" id="GO:0005886">
    <property type="term" value="C:plasma membrane"/>
    <property type="evidence" value="ECO:0007669"/>
    <property type="project" value="UniProtKB-SubCell"/>
</dbReference>
<dbReference type="CDD" id="cd00063">
    <property type="entry name" value="FN3"/>
    <property type="match status" value="1"/>
</dbReference>
<organism evidence="18 19">
    <name type="scientific">Halorubrum rubrum</name>
    <dbReference type="NCBI Taxonomy" id="1126240"/>
    <lineage>
        <taxon>Archaea</taxon>
        <taxon>Methanobacteriati</taxon>
        <taxon>Methanobacteriota</taxon>
        <taxon>Stenosarchaea group</taxon>
        <taxon>Halobacteria</taxon>
        <taxon>Halobacteriales</taxon>
        <taxon>Haloferacaceae</taxon>
        <taxon>Halorubrum</taxon>
    </lineage>
</organism>
<accession>A0ABD5R117</accession>
<dbReference type="EC" id="2.7.10.1" evidence="2"/>
<keyword evidence="13" id="KW-1015">Disulfide bond</keyword>
<dbReference type="AlphaFoldDB" id="A0ABD5R117"/>
<dbReference type="Pfam" id="PF12810">
    <property type="entry name" value="ALK_LTK_GRD"/>
    <property type="match status" value="1"/>
</dbReference>
<dbReference type="PROSITE" id="PS50853">
    <property type="entry name" value="FN3"/>
    <property type="match status" value="1"/>
</dbReference>
<keyword evidence="4" id="KW-0808">Transferase</keyword>
<dbReference type="Proteomes" id="UP001596118">
    <property type="component" value="Unassembled WGS sequence"/>
</dbReference>
<dbReference type="InterPro" id="IPR003961">
    <property type="entry name" value="FN3_dom"/>
</dbReference>
<evidence type="ECO:0000256" key="4">
    <source>
        <dbReference type="ARBA" id="ARBA00022679"/>
    </source>
</evidence>
<keyword evidence="14" id="KW-0675">Receptor</keyword>
<evidence type="ECO:0000256" key="13">
    <source>
        <dbReference type="ARBA" id="ARBA00023157"/>
    </source>
</evidence>
<feature type="compositionally biased region" description="Gly residues" evidence="16">
    <location>
        <begin position="80"/>
        <end position="89"/>
    </location>
</feature>
<evidence type="ECO:0000256" key="5">
    <source>
        <dbReference type="ARBA" id="ARBA00022692"/>
    </source>
</evidence>
<evidence type="ECO:0000256" key="9">
    <source>
        <dbReference type="ARBA" id="ARBA00022840"/>
    </source>
</evidence>
<keyword evidence="9" id="KW-0067">ATP-binding</keyword>
<keyword evidence="3" id="KW-1003">Cell membrane</keyword>
<dbReference type="GO" id="GO:0005524">
    <property type="term" value="F:ATP binding"/>
    <property type="evidence" value="ECO:0007669"/>
    <property type="project" value="UniProtKB-KW"/>
</dbReference>
<keyword evidence="5" id="KW-0812">Transmembrane</keyword>
<evidence type="ECO:0000256" key="2">
    <source>
        <dbReference type="ARBA" id="ARBA00011902"/>
    </source>
</evidence>
<evidence type="ECO:0000256" key="3">
    <source>
        <dbReference type="ARBA" id="ARBA00022475"/>
    </source>
</evidence>
<dbReference type="SUPFAM" id="SSF49265">
    <property type="entry name" value="Fibronectin type III"/>
    <property type="match status" value="1"/>
</dbReference>
<evidence type="ECO:0000313" key="18">
    <source>
        <dbReference type="EMBL" id="MFC5278655.1"/>
    </source>
</evidence>
<comment type="caution">
    <text evidence="18">The sequence shown here is derived from an EMBL/GenBank/DDBJ whole genome shotgun (WGS) entry which is preliminary data.</text>
</comment>
<evidence type="ECO:0000256" key="14">
    <source>
        <dbReference type="ARBA" id="ARBA00023170"/>
    </source>
</evidence>
<dbReference type="GO" id="GO:0004714">
    <property type="term" value="F:transmembrane receptor protein tyrosine kinase activity"/>
    <property type="evidence" value="ECO:0007669"/>
    <property type="project" value="UniProtKB-EC"/>
</dbReference>
<keyword evidence="7" id="KW-0547">Nucleotide-binding</keyword>
<keyword evidence="12" id="KW-0829">Tyrosine-protein kinase</keyword>
<keyword evidence="10" id="KW-1133">Transmembrane helix</keyword>
<dbReference type="EMBL" id="JBHSKY010000007">
    <property type="protein sequence ID" value="MFC5278655.1"/>
    <property type="molecule type" value="Genomic_DNA"/>
</dbReference>
<feature type="compositionally biased region" description="Gly residues" evidence="16">
    <location>
        <begin position="155"/>
        <end position="172"/>
    </location>
</feature>
<feature type="region of interest" description="Disordered" evidence="16">
    <location>
        <begin position="291"/>
        <end position="316"/>
    </location>
</feature>
<dbReference type="RefSeq" id="WP_256411062.1">
    <property type="nucleotide sequence ID" value="NZ_JANHDM010000003.1"/>
</dbReference>
<dbReference type="SMART" id="SM00060">
    <property type="entry name" value="FN3"/>
    <property type="match status" value="3"/>
</dbReference>
<feature type="region of interest" description="Disordered" evidence="16">
    <location>
        <begin position="131"/>
        <end position="182"/>
    </location>
</feature>
<feature type="region of interest" description="Disordered" evidence="16">
    <location>
        <begin position="67"/>
        <end position="90"/>
    </location>
</feature>
<keyword evidence="8" id="KW-0418">Kinase</keyword>
<dbReference type="InterPro" id="IPR013783">
    <property type="entry name" value="Ig-like_fold"/>
</dbReference>
<dbReference type="InterPro" id="IPR036116">
    <property type="entry name" value="FN3_sf"/>
</dbReference>
<proteinExistence type="predicted"/>
<comment type="subcellular location">
    <subcellularLocation>
        <location evidence="1">Cell membrane</location>
        <topology evidence="1">Single-pass type I membrane protein</topology>
    </subcellularLocation>
</comment>
<keyword evidence="19" id="KW-1185">Reference proteome</keyword>
<keyword evidence="15" id="KW-0325">Glycoprotein</keyword>
<protein>
    <recommendedName>
        <fullName evidence="2">receptor protein-tyrosine kinase</fullName>
        <ecNumber evidence="2">2.7.10.1</ecNumber>
    </recommendedName>
</protein>
<evidence type="ECO:0000256" key="15">
    <source>
        <dbReference type="ARBA" id="ARBA00023180"/>
    </source>
</evidence>
<gene>
    <name evidence="18" type="ORF">ACFPM1_07790</name>
</gene>